<feature type="compositionally biased region" description="Low complexity" evidence="1">
    <location>
        <begin position="42"/>
        <end position="60"/>
    </location>
</feature>
<evidence type="ECO:0000313" key="3">
    <source>
        <dbReference type="Proteomes" id="UP000293342"/>
    </source>
</evidence>
<dbReference type="EMBL" id="SJKD01000007">
    <property type="protein sequence ID" value="TCC45735.1"/>
    <property type="molecule type" value="Genomic_DNA"/>
</dbReference>
<reference evidence="2 3" key="1">
    <citation type="submission" date="2019-02" db="EMBL/GenBank/DDBJ databases">
        <title>Kribbella capetownensis sp. nov. and Kribbella speibonae sp. nov., isolated from soil.</title>
        <authorList>
            <person name="Curtis S.M."/>
            <person name="Norton I."/>
            <person name="Everest G.J."/>
            <person name="Meyers P.R."/>
        </authorList>
    </citation>
    <scope>NUCLEOTIDE SEQUENCE [LARGE SCALE GENOMIC DNA]</scope>
    <source>
        <strain evidence="2 3">YM53</strain>
    </source>
</reference>
<dbReference type="AlphaFoldDB" id="A0A4R0JU62"/>
<gene>
    <name evidence="2" type="ORF">E0H75_28845</name>
</gene>
<evidence type="ECO:0000256" key="1">
    <source>
        <dbReference type="SAM" id="MobiDB-lite"/>
    </source>
</evidence>
<name>A0A4R0JU62_9ACTN</name>
<dbReference type="Proteomes" id="UP000293342">
    <property type="component" value="Unassembled WGS sequence"/>
</dbReference>
<sequence>MGVVGGRPDHRGRRGGAAAAPVAGRLRRPPPGARPVRDATARRAAGSGSRSQAGPAHAAG</sequence>
<comment type="caution">
    <text evidence="2">The sequence shown here is derived from an EMBL/GenBank/DDBJ whole genome shotgun (WGS) entry which is preliminary data.</text>
</comment>
<feature type="region of interest" description="Disordered" evidence="1">
    <location>
        <begin position="1"/>
        <end position="60"/>
    </location>
</feature>
<proteinExistence type="predicted"/>
<organism evidence="2 3">
    <name type="scientific">Kribbella capetownensis</name>
    <dbReference type="NCBI Taxonomy" id="1572659"/>
    <lineage>
        <taxon>Bacteria</taxon>
        <taxon>Bacillati</taxon>
        <taxon>Actinomycetota</taxon>
        <taxon>Actinomycetes</taxon>
        <taxon>Propionibacteriales</taxon>
        <taxon>Kribbellaceae</taxon>
        <taxon>Kribbella</taxon>
    </lineage>
</organism>
<accession>A0A4R0JU62</accession>
<evidence type="ECO:0000313" key="2">
    <source>
        <dbReference type="EMBL" id="TCC45735.1"/>
    </source>
</evidence>
<protein>
    <submittedName>
        <fullName evidence="2">Uncharacterized protein</fullName>
    </submittedName>
</protein>
<keyword evidence="3" id="KW-1185">Reference proteome</keyword>